<keyword evidence="2" id="KW-0858">Xylan degradation</keyword>
<comment type="caution">
    <text evidence="2">The sequence shown here is derived from an EMBL/GenBank/DDBJ whole genome shotgun (WGS) entry which is preliminary data.</text>
</comment>
<dbReference type="EMBL" id="AWEY01000003">
    <property type="protein sequence ID" value="ERK40574.1"/>
    <property type="molecule type" value="Genomic_DNA"/>
</dbReference>
<dbReference type="AlphaFoldDB" id="U2PA60"/>
<dbReference type="Proteomes" id="UP000016648">
    <property type="component" value="Unassembled WGS sequence"/>
</dbReference>
<protein>
    <submittedName>
        <fullName evidence="2">Glycoside hydrolase xylanase domain protein</fullName>
    </submittedName>
</protein>
<dbReference type="InterPro" id="IPR032186">
    <property type="entry name" value="DUF5018"/>
</dbReference>
<name>U2PA60_9BACT</name>
<sequence>MEIELCHEPAKHQHFKVMKKQFLYIGAFVAALLSLGSCAEEEHVDATADRAGISSLTAYFTSGTYVDKAVVTWQPQNSNDITDYVIPVPWYYPEESDNTTEKDMSQFKIVATLENNCKIDPPITVLDLTQKNAFTYTNPYGESKQITISGQRVKSSKCAIKSILVQPGYLQGVIDEDKKTISLLTAADLSDMTAEVVLDPHATISPDPAQPHDMNDGFQFTVTADNGTDKSVYKVIKHIPTKIPSGIRTGSELKLFENDMTMLGVATPNNTHPTLASIGSFVVLNLGDGSAPQYFRKVTGTKLGAINLGAAKADGAITSDCAGNMLICNYAASGSTLNIYKTNDVTKAPEPFISYANNLGVDIGARLHVQGDLAHDAIVTATPNACQNAIRWIVKDGKAGPAENILFGSVPAWGGLDGISKVCAAGTDVKDGCVFSYYDDGNCPAYYAPAWSGAKQILSANSGGSGWGYNTGAADIRAFNKNRYYAIYEMGYWPNWGLPGHVYIYDAGDLSSISGNVNTSSALASIISTPDLYGSVGYASDNRFADVLVTPSEDGYFLYVFYASNTHLSFGGYQFDCFDK</sequence>
<accession>U2PA60</accession>
<keyword evidence="2" id="KW-0624">Polysaccharide degradation</keyword>
<dbReference type="GO" id="GO:0016798">
    <property type="term" value="F:hydrolase activity, acting on glycosyl bonds"/>
    <property type="evidence" value="ECO:0007669"/>
    <property type="project" value="UniProtKB-KW"/>
</dbReference>
<evidence type="ECO:0000313" key="2">
    <source>
        <dbReference type="EMBL" id="ERK40574.1"/>
    </source>
</evidence>
<dbReference type="PATRIC" id="fig|1115809.3.peg.16"/>
<feature type="domain" description="DUF5018" evidence="1">
    <location>
        <begin position="32"/>
        <end position="373"/>
    </location>
</feature>
<keyword evidence="2" id="KW-0378">Hydrolase</keyword>
<evidence type="ECO:0000259" key="1">
    <source>
        <dbReference type="Pfam" id="PF16410"/>
    </source>
</evidence>
<organism evidence="2 3">
    <name type="scientific">Segatella baroniae F0067</name>
    <dbReference type="NCBI Taxonomy" id="1115809"/>
    <lineage>
        <taxon>Bacteria</taxon>
        <taxon>Pseudomonadati</taxon>
        <taxon>Bacteroidota</taxon>
        <taxon>Bacteroidia</taxon>
        <taxon>Bacteroidales</taxon>
        <taxon>Prevotellaceae</taxon>
        <taxon>Segatella</taxon>
    </lineage>
</organism>
<keyword evidence="2" id="KW-0119">Carbohydrate metabolism</keyword>
<dbReference type="GO" id="GO:0045493">
    <property type="term" value="P:xylan catabolic process"/>
    <property type="evidence" value="ECO:0007669"/>
    <property type="project" value="UniProtKB-KW"/>
</dbReference>
<dbReference type="Pfam" id="PF16410">
    <property type="entry name" value="DUF5018"/>
    <property type="match status" value="1"/>
</dbReference>
<gene>
    <name evidence="2" type="ORF">HMPREF9135_2330</name>
</gene>
<keyword evidence="3" id="KW-1185">Reference proteome</keyword>
<keyword evidence="2" id="KW-0326">Glycosidase</keyword>
<evidence type="ECO:0000313" key="3">
    <source>
        <dbReference type="Proteomes" id="UP000016648"/>
    </source>
</evidence>
<dbReference type="Gene3D" id="2.60.40.2340">
    <property type="match status" value="1"/>
</dbReference>
<reference evidence="2 3" key="1">
    <citation type="submission" date="2013-08" db="EMBL/GenBank/DDBJ databases">
        <authorList>
            <person name="Durkin A.S."/>
            <person name="Haft D.R."/>
            <person name="McCorrison J."/>
            <person name="Torralba M."/>
            <person name="Gillis M."/>
            <person name="Haft D.H."/>
            <person name="Methe B."/>
            <person name="Sutton G."/>
            <person name="Nelson K.E."/>
        </authorList>
    </citation>
    <scope>NUCLEOTIDE SEQUENCE [LARGE SCALE GENOMIC DNA]</scope>
    <source>
        <strain evidence="2 3">F0067</strain>
    </source>
</reference>
<proteinExistence type="predicted"/>